<dbReference type="Proteomes" id="UP000593880">
    <property type="component" value="Chromosome"/>
</dbReference>
<evidence type="ECO:0000313" key="2">
    <source>
        <dbReference type="EMBL" id="GGI24123.1"/>
    </source>
</evidence>
<gene>
    <name evidence="2" type="ORF">GCM10010987_27810</name>
    <name evidence="3" type="ORF">XH86_19400</name>
</gene>
<dbReference type="RefSeq" id="WP_128966246.1">
    <property type="nucleotide sequence ID" value="NZ_BMHC01000004.1"/>
</dbReference>
<reference evidence="2" key="1">
    <citation type="journal article" date="2014" name="Int. J. Syst. Evol. Microbiol.">
        <title>Complete genome sequence of Corynebacterium casei LMG S-19264T (=DSM 44701T), isolated from a smear-ripened cheese.</title>
        <authorList>
            <consortium name="US DOE Joint Genome Institute (JGI-PGF)"/>
            <person name="Walter F."/>
            <person name="Albersmeier A."/>
            <person name="Kalinowski J."/>
            <person name="Ruckert C."/>
        </authorList>
    </citation>
    <scope>NUCLEOTIDE SEQUENCE</scope>
    <source>
        <strain evidence="2">CGMCC 1.15034</strain>
    </source>
</reference>
<evidence type="ECO:0000313" key="3">
    <source>
        <dbReference type="EMBL" id="QOZ60644.1"/>
    </source>
</evidence>
<evidence type="ECO:0000313" key="5">
    <source>
        <dbReference type="Proteomes" id="UP000625079"/>
    </source>
</evidence>
<sequence length="105" mass="12184">MPFKMRNPALAGTGDREKLDQRRSVTRENSPHEVCPQDVIARIPKSRREEIWLAVRLFNGVAKLEVRIYKLDGERNWRPTERQFAIPKSALLPLRDSLLLAEAHL</sequence>
<name>A0A410V7A5_9BRAD</name>
<feature type="region of interest" description="Disordered" evidence="1">
    <location>
        <begin position="1"/>
        <end position="31"/>
    </location>
</feature>
<keyword evidence="4" id="KW-1185">Reference proteome</keyword>
<proteinExistence type="predicted"/>
<feature type="compositionally biased region" description="Basic and acidic residues" evidence="1">
    <location>
        <begin position="14"/>
        <end position="31"/>
    </location>
</feature>
<evidence type="ECO:0000313" key="4">
    <source>
        <dbReference type="Proteomes" id="UP000593880"/>
    </source>
</evidence>
<reference evidence="3 4" key="2">
    <citation type="submission" date="2018-06" db="EMBL/GenBank/DDBJ databases">
        <title>Comparative genomics of rhizobia nodulating Arachis hypogaea in China.</title>
        <authorList>
            <person name="Li Y."/>
        </authorList>
    </citation>
    <scope>NUCLEOTIDE SEQUENCE [LARGE SCALE GENOMIC DNA]</scope>
    <source>
        <strain evidence="3 4">CCBAU 51658</strain>
    </source>
</reference>
<dbReference type="Proteomes" id="UP000625079">
    <property type="component" value="Unassembled WGS sequence"/>
</dbReference>
<accession>A0A410V7A5</accession>
<dbReference type="AlphaFoldDB" id="A0A410V7A5"/>
<dbReference type="EMBL" id="BMHC01000004">
    <property type="protein sequence ID" value="GGI24123.1"/>
    <property type="molecule type" value="Genomic_DNA"/>
</dbReference>
<evidence type="ECO:0008006" key="6">
    <source>
        <dbReference type="Google" id="ProtNLM"/>
    </source>
</evidence>
<protein>
    <recommendedName>
        <fullName evidence="6">Transcriptional coactivator p15 (PC4) C-terminal domain-containing protein</fullName>
    </recommendedName>
</protein>
<organism evidence="2 5">
    <name type="scientific">Bradyrhizobium guangdongense</name>
    <dbReference type="NCBI Taxonomy" id="1325090"/>
    <lineage>
        <taxon>Bacteria</taxon>
        <taxon>Pseudomonadati</taxon>
        <taxon>Pseudomonadota</taxon>
        <taxon>Alphaproteobacteria</taxon>
        <taxon>Hyphomicrobiales</taxon>
        <taxon>Nitrobacteraceae</taxon>
        <taxon>Bradyrhizobium</taxon>
    </lineage>
</organism>
<evidence type="ECO:0000256" key="1">
    <source>
        <dbReference type="SAM" id="MobiDB-lite"/>
    </source>
</evidence>
<dbReference type="EMBL" id="CP030057">
    <property type="protein sequence ID" value="QOZ60644.1"/>
    <property type="molecule type" value="Genomic_DNA"/>
</dbReference>
<reference evidence="2" key="3">
    <citation type="submission" date="2022-12" db="EMBL/GenBank/DDBJ databases">
        <authorList>
            <person name="Sun Q."/>
            <person name="Zhou Y."/>
        </authorList>
    </citation>
    <scope>NUCLEOTIDE SEQUENCE</scope>
    <source>
        <strain evidence="2">CGMCC 1.15034</strain>
    </source>
</reference>